<reference evidence="4" key="2">
    <citation type="submission" date="2021-04" db="EMBL/GenBank/DDBJ databases">
        <title>Complete Genome and methylome analysis of Thiothrix fructosivorans ATCC 49748.</title>
        <authorList>
            <person name="Fomenkov A."/>
            <person name="Sun L."/>
            <person name="Vincze T."/>
            <person name="Grabovich M.Y."/>
            <person name="Roberts R.J."/>
        </authorList>
    </citation>
    <scope>NUCLEOTIDE SEQUENCE</scope>
    <source>
        <strain evidence="4">ATCC 49748</strain>
        <plasmid evidence="4">pTfr153</plasmid>
    </source>
</reference>
<name>A0A8B0STQ9_9GAMM</name>
<evidence type="ECO:0000313" key="3">
    <source>
        <dbReference type="EMBL" id="MBO0611512.1"/>
    </source>
</evidence>
<dbReference type="EMBL" id="CP072750">
    <property type="protein sequence ID" value="QTX13067.1"/>
    <property type="molecule type" value="Genomic_DNA"/>
</dbReference>
<dbReference type="InterPro" id="IPR003607">
    <property type="entry name" value="HD/PDEase_dom"/>
</dbReference>
<evidence type="ECO:0000313" key="4">
    <source>
        <dbReference type="EMBL" id="QTX13067.1"/>
    </source>
</evidence>
<dbReference type="RefSeq" id="WP_207249155.1">
    <property type="nucleotide sequence ID" value="NZ_CP072750.1"/>
</dbReference>
<organism evidence="4">
    <name type="scientific">Thiothrix fructosivorans</name>
    <dbReference type="NCBI Taxonomy" id="111770"/>
    <lineage>
        <taxon>Bacteria</taxon>
        <taxon>Pseudomonadati</taxon>
        <taxon>Pseudomonadota</taxon>
        <taxon>Gammaproteobacteria</taxon>
        <taxon>Thiotrichales</taxon>
        <taxon>Thiotrichaceae</taxon>
        <taxon>Thiothrix</taxon>
    </lineage>
</organism>
<dbReference type="Proteomes" id="UP000664466">
    <property type="component" value="Unassembled WGS sequence"/>
</dbReference>
<keyword evidence="4" id="KW-0614">Plasmid</keyword>
<proteinExistence type="predicted"/>
<keyword evidence="5" id="KW-1185">Reference proteome</keyword>
<dbReference type="EMBL" id="JAFMPM010000004">
    <property type="protein sequence ID" value="MBO0611512.1"/>
    <property type="molecule type" value="Genomic_DNA"/>
</dbReference>
<geneLocation type="plasmid" evidence="4">
    <name>pTfr153</name>
</geneLocation>
<feature type="domain" description="HD/PDEase" evidence="2">
    <location>
        <begin position="81"/>
        <end position="225"/>
    </location>
</feature>
<evidence type="ECO:0000313" key="5">
    <source>
        <dbReference type="Proteomes" id="UP000664466"/>
    </source>
</evidence>
<sequence>MNTGMKRANAVAGEVYSRFMAEVLEKHVLKERAGGQLGEELKKNIQSGKSIDPRVIYLMSISGKGGWDDDAGKRERYLKNQNVTLLDHLLSVVRGALMLAALDWLLENPDMDERELRQRLTVIAAIAFLHDLDKMLQVPRDAELTVAHVDEAVKRYGITAFLASEGIELSHDQIRFLIEQAEDSQRYRHPAAVSPPRAYKHAVERYVKLADKLDGLWQEHGAQSGLEAIIQRLQQEQSFSSALLAQWETVDVFDPHHPFLLDELQRRLSFACQRIAGIPPLLEVHQDGRLFMLMPKAQADKIKADGLKRLVSHLPFKLEISISNRGLPELLNGKPDHVGLQEFLEKEPRRTIGQLFRISNGLIEQIKQPMDDCLKPIGLAPRWPKLSGQTSTPYPDPDILESAAQQHLLKAAHLALLINLKLPVSKKNGLPDYAERERQLLAVVGIPLPDWLLAIGDDQSRRVLLSLWLVAISSSDSELSQRVWGDTGLLQQWLEGAGETVGFSQFFEGEGVAVQQAVERHFGQLLGKQRAYPNDEGVAGRCLFTDEPASTLIASNLGLYEVKVSAFSGRDGKPDSITAPPNGQVPIGHVSLAEHKLRSDVYSIQGGKPSGVPNLLSSPVTTGLFGALILNNDQTFSALSVYDLSRQKVEPGKAYYKGLEAYRHRYRMARLERIPEKTEDQINMLRLLLSACLRIGRPIHVFRGLPTPQKALFYFDAMPPVLKALIGYQALRLEQIPDAIANLNMAQILIETPSLGYDVLNLYAFRRTRFSAICLAWCHAHDVLKHANNQKTGAMKQLATRLFKEFQQLEEQQDMSDSDGALVQLGQAATRIQRRPTGQVSTNVEMRVFKICLDSALALRSAGQTDPASLIHGIAGELETNLVRKDEAAAKKHRNEQSLEAACMDFASQFVHEVWIGVLHGKPPAQKTRRLLGSVYRMAFLQAFRNATANETNQPIEDTATLEPAQGELL</sequence>
<feature type="region of interest" description="Disordered" evidence="1">
    <location>
        <begin position="951"/>
        <end position="970"/>
    </location>
</feature>
<dbReference type="AlphaFoldDB" id="A0A8B0STQ9"/>
<dbReference type="SMART" id="SM00471">
    <property type="entry name" value="HDc"/>
    <property type="match status" value="1"/>
</dbReference>
<evidence type="ECO:0000259" key="2">
    <source>
        <dbReference type="SMART" id="SM00471"/>
    </source>
</evidence>
<gene>
    <name evidence="3" type="ORF">J1836_01005</name>
    <name evidence="4" type="ORF">J1836_020415</name>
</gene>
<accession>A0A8B0STQ9</accession>
<reference evidence="3 5" key="1">
    <citation type="submission" date="2021-03" db="EMBL/GenBank/DDBJ databases">
        <title>Draft genome and methylome analysis of Thiotrix fructosivoruns ATCC 49748.</title>
        <authorList>
            <person name="Fomenkov A."/>
            <person name="Grabovich M.Y."/>
            <person name="Roberts R.J."/>
        </authorList>
    </citation>
    <scope>NUCLEOTIDE SEQUENCE [LARGE SCALE GENOMIC DNA]</scope>
    <source>
        <strain evidence="3 5">ATCC 49748</strain>
        <plasmid evidence="3">pTfr153</plasmid>
    </source>
</reference>
<evidence type="ECO:0000256" key="1">
    <source>
        <dbReference type="SAM" id="MobiDB-lite"/>
    </source>
</evidence>
<protein>
    <recommendedName>
        <fullName evidence="2">HD/PDEase domain-containing protein</fullName>
    </recommendedName>
</protein>